<dbReference type="InterPro" id="IPR036388">
    <property type="entry name" value="WH-like_DNA-bd_sf"/>
</dbReference>
<feature type="domain" description="HTH marR-type" evidence="1">
    <location>
        <begin position="22"/>
        <end position="164"/>
    </location>
</feature>
<evidence type="ECO:0000259" key="1">
    <source>
        <dbReference type="PROSITE" id="PS50995"/>
    </source>
</evidence>
<evidence type="ECO:0000313" key="2">
    <source>
        <dbReference type="EMBL" id="GAA0629699.1"/>
    </source>
</evidence>
<keyword evidence="3" id="KW-1185">Reference proteome</keyword>
<organism evidence="2 3">
    <name type="scientific">Sporichthya brevicatena</name>
    <dbReference type="NCBI Taxonomy" id="171442"/>
    <lineage>
        <taxon>Bacteria</taxon>
        <taxon>Bacillati</taxon>
        <taxon>Actinomycetota</taxon>
        <taxon>Actinomycetes</taxon>
        <taxon>Sporichthyales</taxon>
        <taxon>Sporichthyaceae</taxon>
        <taxon>Sporichthya</taxon>
    </lineage>
</organism>
<dbReference type="RefSeq" id="WP_344607421.1">
    <property type="nucleotide sequence ID" value="NZ_BAAAHE010000036.1"/>
</dbReference>
<dbReference type="PROSITE" id="PS50995">
    <property type="entry name" value="HTH_MARR_2"/>
    <property type="match status" value="1"/>
</dbReference>
<dbReference type="InterPro" id="IPR039422">
    <property type="entry name" value="MarR/SlyA-like"/>
</dbReference>
<dbReference type="InterPro" id="IPR036390">
    <property type="entry name" value="WH_DNA-bd_sf"/>
</dbReference>
<comment type="caution">
    <text evidence="2">The sequence shown here is derived from an EMBL/GenBank/DDBJ whole genome shotgun (WGS) entry which is preliminary data.</text>
</comment>
<dbReference type="InterPro" id="IPR000835">
    <property type="entry name" value="HTH_MarR-typ"/>
</dbReference>
<sequence>MAEDSDAIGWMRARWEARGAPAPAQFAALFSVMRAAALMTEEVDRVLKEQGLTRTGYMVMITLQASDGASRPLGQLSKRLLVHPTTVTMVIDQLENAGLVARRPHPTDRRTVLAELTPEGDETATRASKALAAVGFGLPGVDDATADRITADLRAVRRGLGDTK</sequence>
<reference evidence="2 3" key="1">
    <citation type="journal article" date="2019" name="Int. J. Syst. Evol. Microbiol.">
        <title>The Global Catalogue of Microorganisms (GCM) 10K type strain sequencing project: providing services to taxonomists for standard genome sequencing and annotation.</title>
        <authorList>
            <consortium name="The Broad Institute Genomics Platform"/>
            <consortium name="The Broad Institute Genome Sequencing Center for Infectious Disease"/>
            <person name="Wu L."/>
            <person name="Ma J."/>
        </authorList>
    </citation>
    <scope>NUCLEOTIDE SEQUENCE [LARGE SCALE GENOMIC DNA]</scope>
    <source>
        <strain evidence="2 3">JCM 10671</strain>
    </source>
</reference>
<proteinExistence type="predicted"/>
<dbReference type="SMART" id="SM00347">
    <property type="entry name" value="HTH_MARR"/>
    <property type="match status" value="1"/>
</dbReference>
<protein>
    <submittedName>
        <fullName evidence="2">MarR family transcriptional regulator</fullName>
    </submittedName>
</protein>
<dbReference type="PRINTS" id="PR00598">
    <property type="entry name" value="HTHMARR"/>
</dbReference>
<accession>A0ABN1H5R3</accession>
<dbReference type="Gene3D" id="1.10.10.10">
    <property type="entry name" value="Winged helix-like DNA-binding domain superfamily/Winged helix DNA-binding domain"/>
    <property type="match status" value="1"/>
</dbReference>
<name>A0ABN1H5R3_9ACTN</name>
<evidence type="ECO:0000313" key="3">
    <source>
        <dbReference type="Proteomes" id="UP001500957"/>
    </source>
</evidence>
<dbReference type="Pfam" id="PF01047">
    <property type="entry name" value="MarR"/>
    <property type="match status" value="1"/>
</dbReference>
<dbReference type="PANTHER" id="PTHR33164:SF101">
    <property type="entry name" value="TRANSCRIPTIONAL REPRESSOR MPRA"/>
    <property type="match status" value="1"/>
</dbReference>
<dbReference type="EMBL" id="BAAAHE010000036">
    <property type="protein sequence ID" value="GAA0629699.1"/>
    <property type="molecule type" value="Genomic_DNA"/>
</dbReference>
<dbReference type="SUPFAM" id="SSF46785">
    <property type="entry name" value="Winged helix' DNA-binding domain"/>
    <property type="match status" value="1"/>
</dbReference>
<dbReference type="Proteomes" id="UP001500957">
    <property type="component" value="Unassembled WGS sequence"/>
</dbReference>
<dbReference type="PANTHER" id="PTHR33164">
    <property type="entry name" value="TRANSCRIPTIONAL REGULATOR, MARR FAMILY"/>
    <property type="match status" value="1"/>
</dbReference>
<gene>
    <name evidence="2" type="ORF">GCM10009547_36710</name>
</gene>